<evidence type="ECO:0000313" key="1">
    <source>
        <dbReference type="EMBL" id="AFK37470.1"/>
    </source>
</evidence>
<dbReference type="AlphaFoldDB" id="I3SB28"/>
<sequence>MRQICTKLFDVETAAAEAEGFVGTGTEPKTFAPLEIVVFKSDELVLVDGY</sequence>
<dbReference type="EMBL" id="BT137675">
    <property type="protein sequence ID" value="AFK37470.1"/>
    <property type="molecule type" value="mRNA"/>
</dbReference>
<protein>
    <submittedName>
        <fullName evidence="1">Uncharacterized protein</fullName>
    </submittedName>
</protein>
<organism evidence="1">
    <name type="scientific">Lotus japonicus</name>
    <name type="common">Lotus corniculatus var. japonicus</name>
    <dbReference type="NCBI Taxonomy" id="34305"/>
    <lineage>
        <taxon>Eukaryota</taxon>
        <taxon>Viridiplantae</taxon>
        <taxon>Streptophyta</taxon>
        <taxon>Embryophyta</taxon>
        <taxon>Tracheophyta</taxon>
        <taxon>Spermatophyta</taxon>
        <taxon>Magnoliopsida</taxon>
        <taxon>eudicotyledons</taxon>
        <taxon>Gunneridae</taxon>
        <taxon>Pentapetalae</taxon>
        <taxon>rosids</taxon>
        <taxon>fabids</taxon>
        <taxon>Fabales</taxon>
        <taxon>Fabaceae</taxon>
        <taxon>Papilionoideae</taxon>
        <taxon>50 kb inversion clade</taxon>
        <taxon>NPAAA clade</taxon>
        <taxon>Hologalegina</taxon>
        <taxon>robinioid clade</taxon>
        <taxon>Loteae</taxon>
        <taxon>Lotus</taxon>
    </lineage>
</organism>
<reference evidence="1" key="1">
    <citation type="submission" date="2012-05" db="EMBL/GenBank/DDBJ databases">
        <authorList>
            <person name="Krishnakumar V."/>
            <person name="Cheung F."/>
            <person name="Xiao Y."/>
            <person name="Chan A."/>
            <person name="Moskal W.A."/>
            <person name="Town C.D."/>
        </authorList>
    </citation>
    <scope>NUCLEOTIDE SEQUENCE</scope>
</reference>
<proteinExistence type="evidence at transcript level"/>
<accession>I3SB28</accession>
<name>I3SB28_LOTJA</name>